<protein>
    <recommendedName>
        <fullName evidence="3">Fungal-specific transcription factor domain-containing protein</fullName>
    </recommendedName>
</protein>
<name>A0A6A5Z4K2_9PLEO</name>
<evidence type="ECO:0000313" key="2">
    <source>
        <dbReference type="Proteomes" id="UP000799770"/>
    </source>
</evidence>
<evidence type="ECO:0008006" key="3">
    <source>
        <dbReference type="Google" id="ProtNLM"/>
    </source>
</evidence>
<gene>
    <name evidence="1" type="ORF">BDV96DRAFT_96608</name>
</gene>
<dbReference type="InterPro" id="IPR021858">
    <property type="entry name" value="Fun_TF"/>
</dbReference>
<reference evidence="1" key="1">
    <citation type="journal article" date="2020" name="Stud. Mycol.">
        <title>101 Dothideomycetes genomes: a test case for predicting lifestyles and emergence of pathogens.</title>
        <authorList>
            <person name="Haridas S."/>
            <person name="Albert R."/>
            <person name="Binder M."/>
            <person name="Bloem J."/>
            <person name="Labutti K."/>
            <person name="Salamov A."/>
            <person name="Andreopoulos B."/>
            <person name="Baker S."/>
            <person name="Barry K."/>
            <person name="Bills G."/>
            <person name="Bluhm B."/>
            <person name="Cannon C."/>
            <person name="Castanera R."/>
            <person name="Culley D."/>
            <person name="Daum C."/>
            <person name="Ezra D."/>
            <person name="Gonzalez J."/>
            <person name="Henrissat B."/>
            <person name="Kuo A."/>
            <person name="Liang C."/>
            <person name="Lipzen A."/>
            <person name="Lutzoni F."/>
            <person name="Magnuson J."/>
            <person name="Mondo S."/>
            <person name="Nolan M."/>
            <person name="Ohm R."/>
            <person name="Pangilinan J."/>
            <person name="Park H.-J."/>
            <person name="Ramirez L."/>
            <person name="Alfaro M."/>
            <person name="Sun H."/>
            <person name="Tritt A."/>
            <person name="Yoshinaga Y."/>
            <person name="Zwiers L.-H."/>
            <person name="Turgeon B."/>
            <person name="Goodwin S."/>
            <person name="Spatafora J."/>
            <person name="Crous P."/>
            <person name="Grigoriev I."/>
        </authorList>
    </citation>
    <scope>NUCLEOTIDE SEQUENCE</scope>
    <source>
        <strain evidence="1">CBS 627.86</strain>
    </source>
</reference>
<proteinExistence type="predicted"/>
<dbReference type="EMBL" id="ML977325">
    <property type="protein sequence ID" value="KAF2114419.1"/>
    <property type="molecule type" value="Genomic_DNA"/>
</dbReference>
<accession>A0A6A5Z4K2</accession>
<evidence type="ECO:0000313" key="1">
    <source>
        <dbReference type="EMBL" id="KAF2114419.1"/>
    </source>
</evidence>
<dbReference type="PANTHER" id="PTHR37540:SF5">
    <property type="entry name" value="TRANSCRIPTION FACTOR DOMAIN-CONTAINING PROTEIN"/>
    <property type="match status" value="1"/>
</dbReference>
<keyword evidence="2" id="KW-1185">Reference proteome</keyword>
<sequence length="500" mass="55543">MKMPPPISYHFVSSSGCVKIKDEETRKLVRENAMRAFRKRERLARVQEYQQTQAKARESYKDAEASHDLGWSKSHQEALSTGQSSAIDLIREPGHTFDPFASTVLPERHRGPQLFWHFANELAPKLQPTGKTFNSVNAYFTLFALSDSGLLSTILFHSGLHLDSFLDKTDQSWSRETLHHRGESIKEMSSRLAYEDAAVSDASIAAVGFLSASINITGNVMAESPHRNALQRMIQMRGGLDQLGQSGTLAMLMTVSDIISSTIAGTAPMLPPPDISRNHLLSIGDGLSIPSCLNPGPLLPSTPSEYKTELDTIMTYTNQVLDVQTILLSSYTTTVRDMTAFTQLSSTIEHRLLCLPTTAPDAEVDGDIIINEVTKVALQIICAYTFRGFRPPTPSFSALSCRLQWLWELLGDCAGYLGTAWSIEKKMLLLWIHVAGALAATPRELDTPIVRIVNSMQQLGLRTWEEAKAVLDRFVWCVRCEDEGCQRLWLRVQALLVSSS</sequence>
<dbReference type="AlphaFoldDB" id="A0A6A5Z4K2"/>
<dbReference type="Pfam" id="PF11951">
    <property type="entry name" value="Fungal_trans_2"/>
    <property type="match status" value="1"/>
</dbReference>
<dbReference type="PANTHER" id="PTHR37540">
    <property type="entry name" value="TRANSCRIPTION FACTOR (ACR-2), PUTATIVE-RELATED-RELATED"/>
    <property type="match status" value="1"/>
</dbReference>
<dbReference type="PROSITE" id="PS51257">
    <property type="entry name" value="PROKAR_LIPOPROTEIN"/>
    <property type="match status" value="1"/>
</dbReference>
<dbReference type="OrthoDB" id="4159781at2759"/>
<dbReference type="Proteomes" id="UP000799770">
    <property type="component" value="Unassembled WGS sequence"/>
</dbReference>
<organism evidence="1 2">
    <name type="scientific">Lophiotrema nucula</name>
    <dbReference type="NCBI Taxonomy" id="690887"/>
    <lineage>
        <taxon>Eukaryota</taxon>
        <taxon>Fungi</taxon>
        <taxon>Dikarya</taxon>
        <taxon>Ascomycota</taxon>
        <taxon>Pezizomycotina</taxon>
        <taxon>Dothideomycetes</taxon>
        <taxon>Pleosporomycetidae</taxon>
        <taxon>Pleosporales</taxon>
        <taxon>Lophiotremataceae</taxon>
        <taxon>Lophiotrema</taxon>
    </lineage>
</organism>